<evidence type="ECO:0000259" key="1">
    <source>
        <dbReference type="SMART" id="SM01204"/>
    </source>
</evidence>
<dbReference type="SUPFAM" id="SSF81383">
    <property type="entry name" value="F-box domain"/>
    <property type="match status" value="1"/>
</dbReference>
<dbReference type="SMART" id="SM01204">
    <property type="entry name" value="FIST_C"/>
    <property type="match status" value="1"/>
</dbReference>
<proteinExistence type="predicted"/>
<reference evidence="2 3" key="1">
    <citation type="journal article" date="2014" name="Genome Biol. Evol.">
        <title>The secreted proteins of Achlya hypogyna and Thraustotheca clavata identify the ancestral oomycete secretome and reveal gene acquisitions by horizontal gene transfer.</title>
        <authorList>
            <person name="Misner I."/>
            <person name="Blouin N."/>
            <person name="Leonard G."/>
            <person name="Richards T.A."/>
            <person name="Lane C.E."/>
        </authorList>
    </citation>
    <scope>NUCLEOTIDE SEQUENCE [LARGE SCALE GENOMIC DNA]</scope>
    <source>
        <strain evidence="2 3">ATCC 48635</strain>
    </source>
</reference>
<dbReference type="PANTHER" id="PTHR14939:SF5">
    <property type="entry name" value="F-BOX ONLY PROTEIN 22"/>
    <property type="match status" value="1"/>
</dbReference>
<dbReference type="Proteomes" id="UP000243579">
    <property type="component" value="Unassembled WGS sequence"/>
</dbReference>
<sequence>MKHHGKKTKDARVKTRAVPAEVIPFIFQYLTWRDGYRSALVARAWRDAHRSILDPASPMQVGLHWRASTYEGESWDDILRSLSPNDTCFSSQYAPQLAMVTVSGSSHHLRRPAGWDKLFNAIQSRHLLPTSCAIVCMYSDFGIVASHAHGSHYDVTELENADLEDMAVNITVGHFPNTTVQILEPTKHDIRDGVSTLALDAATNSVLVYSTNGAQCDDLVRLITRAHPTANVVGTILPFTDRCVPIATRQLVVGPRNAKPTAVTHPSHVCIGFSGRTASIPFVSLGFQIISPILQCEQMRTRRHPYFKVLHTFESVAAVSPSGRATSITPIQLLQSVPEASGNVYLFKAETAEEIAAFVAAPHAVHLERAVCIYDKQHGIVFSQADAESGEAPWREGMFGVFCVQNAAAGQSDLRQALALARTAVAGGTVLGGLTYPCAARGEGFYGEAQVEAACFAEAFPDVPLAGVFSGGEIGPLAMPGGGLAPDRLVELQSYTTCGALFYHR</sequence>
<evidence type="ECO:0000313" key="2">
    <source>
        <dbReference type="EMBL" id="OQR86292.1"/>
    </source>
</evidence>
<gene>
    <name evidence="2" type="ORF">ACHHYP_10709</name>
</gene>
<comment type="caution">
    <text evidence="2">The sequence shown here is derived from an EMBL/GenBank/DDBJ whole genome shotgun (WGS) entry which is preliminary data.</text>
</comment>
<dbReference type="InterPro" id="IPR036047">
    <property type="entry name" value="F-box-like_dom_sf"/>
</dbReference>
<name>A0A1V9YKP4_ACHHY</name>
<organism evidence="2 3">
    <name type="scientific">Achlya hypogyna</name>
    <name type="common">Oomycete</name>
    <name type="synonym">Protoachlya hypogyna</name>
    <dbReference type="NCBI Taxonomy" id="1202772"/>
    <lineage>
        <taxon>Eukaryota</taxon>
        <taxon>Sar</taxon>
        <taxon>Stramenopiles</taxon>
        <taxon>Oomycota</taxon>
        <taxon>Saprolegniomycetes</taxon>
        <taxon>Saprolegniales</taxon>
        <taxon>Achlyaceae</taxon>
        <taxon>Achlya</taxon>
    </lineage>
</organism>
<keyword evidence="3" id="KW-1185">Reference proteome</keyword>
<accession>A0A1V9YKP4</accession>
<protein>
    <recommendedName>
        <fullName evidence="1">FIST C-domain domain-containing protein</fullName>
    </recommendedName>
</protein>
<dbReference type="EMBL" id="JNBR01001519">
    <property type="protein sequence ID" value="OQR86292.1"/>
    <property type="molecule type" value="Genomic_DNA"/>
</dbReference>
<dbReference type="OrthoDB" id="199913at2759"/>
<dbReference type="AlphaFoldDB" id="A0A1V9YKP4"/>
<dbReference type="Pfam" id="PF10442">
    <property type="entry name" value="FIST_C"/>
    <property type="match status" value="1"/>
</dbReference>
<dbReference type="GO" id="GO:0032436">
    <property type="term" value="P:positive regulation of proteasomal ubiquitin-dependent protein catabolic process"/>
    <property type="evidence" value="ECO:0007669"/>
    <property type="project" value="TreeGrafter"/>
</dbReference>
<dbReference type="GO" id="GO:0000209">
    <property type="term" value="P:protein polyubiquitination"/>
    <property type="evidence" value="ECO:0007669"/>
    <property type="project" value="TreeGrafter"/>
</dbReference>
<feature type="domain" description="FIST C-domain" evidence="1">
    <location>
        <begin position="330"/>
        <end position="477"/>
    </location>
</feature>
<dbReference type="InterPro" id="IPR019494">
    <property type="entry name" value="FIST_C"/>
</dbReference>
<dbReference type="PANTHER" id="PTHR14939">
    <property type="entry name" value="F-BOX ONLY PROTEIN 22"/>
    <property type="match status" value="1"/>
</dbReference>
<evidence type="ECO:0000313" key="3">
    <source>
        <dbReference type="Proteomes" id="UP000243579"/>
    </source>
</evidence>